<evidence type="ECO:0000259" key="7">
    <source>
        <dbReference type="Pfam" id="PF00155"/>
    </source>
</evidence>
<evidence type="ECO:0000256" key="3">
    <source>
        <dbReference type="ARBA" id="ARBA00010008"/>
    </source>
</evidence>
<dbReference type="GO" id="GO:0008483">
    <property type="term" value="F:transaminase activity"/>
    <property type="evidence" value="ECO:0007669"/>
    <property type="project" value="UniProtKB-KW"/>
</dbReference>
<dbReference type="InterPro" id="IPR004839">
    <property type="entry name" value="Aminotransferase_I/II_large"/>
</dbReference>
<dbReference type="EMBL" id="CP042476">
    <property type="protein sequence ID" value="QED38291.1"/>
    <property type="molecule type" value="Genomic_DNA"/>
</dbReference>
<dbReference type="Proteomes" id="UP000321954">
    <property type="component" value="Chromosome"/>
</dbReference>
<gene>
    <name evidence="8" type="ORF">FK178_11455</name>
</gene>
<evidence type="ECO:0000313" key="9">
    <source>
        <dbReference type="Proteomes" id="UP000321954"/>
    </source>
</evidence>
<dbReference type="Gene3D" id="3.40.640.10">
    <property type="entry name" value="Type I PLP-dependent aspartate aminotransferase-like (Major domain)"/>
    <property type="match status" value="1"/>
</dbReference>
<dbReference type="InterPro" id="IPR015424">
    <property type="entry name" value="PyrdxlP-dep_Trfase"/>
</dbReference>
<dbReference type="InterPro" id="IPR001917">
    <property type="entry name" value="Aminotrans_II_pyridoxalP_BS"/>
</dbReference>
<evidence type="ECO:0000256" key="5">
    <source>
        <dbReference type="ARBA" id="ARBA00022898"/>
    </source>
</evidence>
<dbReference type="KEGG" id="anp:FK178_11455"/>
<reference evidence="8 9" key="1">
    <citation type="submission" date="2019-08" db="EMBL/GenBank/DDBJ databases">
        <title>Antarcticibacterium arcticum sp. nov., a bacterium isolated from marine sediment of the Canadian Beaufort Sea.</title>
        <authorList>
            <person name="Lee Y.M."/>
            <person name="Baek K."/>
            <person name="Lee D.-H."/>
            <person name="Shin S.C."/>
            <person name="Jin Y.K."/>
            <person name="Park Y."/>
        </authorList>
    </citation>
    <scope>NUCLEOTIDE SEQUENCE [LARGE SCALE GENOMIC DNA]</scope>
    <source>
        <strain evidence="8 9">PAMC 28998</strain>
    </source>
</reference>
<evidence type="ECO:0000256" key="4">
    <source>
        <dbReference type="ARBA" id="ARBA00022679"/>
    </source>
</evidence>
<dbReference type="Pfam" id="PF00155">
    <property type="entry name" value="Aminotran_1_2"/>
    <property type="match status" value="1"/>
</dbReference>
<keyword evidence="9" id="KW-1185">Reference proteome</keyword>
<keyword evidence="4 8" id="KW-0808">Transferase</keyword>
<evidence type="ECO:0000256" key="6">
    <source>
        <dbReference type="RuleBase" id="RU003693"/>
    </source>
</evidence>
<proteinExistence type="inferred from homology"/>
<keyword evidence="5 6" id="KW-0663">Pyridoxal phosphate</keyword>
<dbReference type="GO" id="GO:0009102">
    <property type="term" value="P:biotin biosynthetic process"/>
    <property type="evidence" value="ECO:0007669"/>
    <property type="project" value="TreeGrafter"/>
</dbReference>
<dbReference type="InterPro" id="IPR015421">
    <property type="entry name" value="PyrdxlP-dep_Trfase_major"/>
</dbReference>
<evidence type="ECO:0000313" key="8">
    <source>
        <dbReference type="EMBL" id="QED38291.1"/>
    </source>
</evidence>
<organism evidence="8 9">
    <name type="scientific">Antarcticibacterium arcticum</name>
    <dbReference type="NCBI Taxonomy" id="2585771"/>
    <lineage>
        <taxon>Bacteria</taxon>
        <taxon>Pseudomonadati</taxon>
        <taxon>Bacteroidota</taxon>
        <taxon>Flavobacteriia</taxon>
        <taxon>Flavobacteriales</taxon>
        <taxon>Flavobacteriaceae</taxon>
        <taxon>Antarcticibacterium</taxon>
    </lineage>
</organism>
<comment type="similarity">
    <text evidence="3">Belongs to the class-II pyridoxal-phosphate-dependent aminotransferase family. BioF subfamily.</text>
</comment>
<comment type="cofactor">
    <cofactor evidence="1 6">
        <name>pyridoxal 5'-phosphate</name>
        <dbReference type="ChEBI" id="CHEBI:597326"/>
    </cofactor>
</comment>
<dbReference type="SUPFAM" id="SSF53383">
    <property type="entry name" value="PLP-dependent transferases"/>
    <property type="match status" value="1"/>
</dbReference>
<name>A0A5B8YL01_9FLAO</name>
<dbReference type="PANTHER" id="PTHR13693:SF77">
    <property type="entry name" value="8-AMINO-7-OXONONANOATE SYNTHASE"/>
    <property type="match status" value="1"/>
</dbReference>
<sequence>MRNPLKLEKSLEIRKGQNALRSLQPKNNLVDFSSNDYLGFAALPEISENTFSLLQEFKLNKNGSTGSRLLCGNHELFTETEAFLAQFHNSLAALIFNSGYDANVGFFSSVPQRGDIIFYDELVHASIRDGILMSHAKALKFPHNNLEVLAKKIKNIREQRIAFKGEIYIVTESVFSMDGDQPPLGELSLLAEEQDCFLLVDEAHAVGIFGNSGRGLVCELGLEDKIFARIITFGKGIGSHGAAILGSHELKEYLLNFARSFIYTTALPPHSVAGILSAYRYLENSPEAENASRNLKNNISFFLEEVKHLKLDPLFIPSISAIQCCIIPGNNEVRAVANKLQENGYDVRAILSPTVPKGSERIRICLHSFNTSEEINGLVKLMATFIK</sequence>
<keyword evidence="8" id="KW-0032">Aminotransferase</keyword>
<dbReference type="PANTHER" id="PTHR13693">
    <property type="entry name" value="CLASS II AMINOTRANSFERASE/8-AMINO-7-OXONONANOATE SYNTHASE"/>
    <property type="match status" value="1"/>
</dbReference>
<dbReference type="PROSITE" id="PS00599">
    <property type="entry name" value="AA_TRANSFER_CLASS_2"/>
    <property type="match status" value="1"/>
</dbReference>
<dbReference type="InterPro" id="IPR050087">
    <property type="entry name" value="AON_synthase_class-II"/>
</dbReference>
<dbReference type="AlphaFoldDB" id="A0A5B8YL01"/>
<dbReference type="GO" id="GO:0030170">
    <property type="term" value="F:pyridoxal phosphate binding"/>
    <property type="evidence" value="ECO:0007669"/>
    <property type="project" value="InterPro"/>
</dbReference>
<protein>
    <submittedName>
        <fullName evidence="8">Pyridoxal phosphate-dependent aminotransferase family protein</fullName>
    </submittedName>
</protein>
<dbReference type="RefSeq" id="WP_146835126.1">
    <property type="nucleotide sequence ID" value="NZ_CP042476.1"/>
</dbReference>
<feature type="domain" description="Aminotransferase class I/classII large" evidence="7">
    <location>
        <begin position="28"/>
        <end position="375"/>
    </location>
</feature>
<dbReference type="InterPro" id="IPR015422">
    <property type="entry name" value="PyrdxlP-dep_Trfase_small"/>
</dbReference>
<accession>A0A5B8YL01</accession>
<comment type="pathway">
    <text evidence="2">Lipid metabolism.</text>
</comment>
<evidence type="ECO:0000256" key="1">
    <source>
        <dbReference type="ARBA" id="ARBA00001933"/>
    </source>
</evidence>
<dbReference type="OrthoDB" id="9807157at2"/>
<dbReference type="Gene3D" id="3.90.1150.10">
    <property type="entry name" value="Aspartate Aminotransferase, domain 1"/>
    <property type="match status" value="1"/>
</dbReference>
<evidence type="ECO:0000256" key="2">
    <source>
        <dbReference type="ARBA" id="ARBA00005189"/>
    </source>
</evidence>